<dbReference type="Proteomes" id="UP000790347">
    <property type="component" value="Unassembled WGS sequence"/>
</dbReference>
<protein>
    <submittedName>
        <fullName evidence="1">Uncharacterized protein</fullName>
    </submittedName>
</protein>
<keyword evidence="2" id="KW-1185">Reference proteome</keyword>
<evidence type="ECO:0000313" key="2">
    <source>
        <dbReference type="Proteomes" id="UP000790347"/>
    </source>
</evidence>
<organism evidence="1 2">
    <name type="scientific">Dermatophagoides farinae</name>
    <name type="common">American house dust mite</name>
    <dbReference type="NCBI Taxonomy" id="6954"/>
    <lineage>
        <taxon>Eukaryota</taxon>
        <taxon>Metazoa</taxon>
        <taxon>Ecdysozoa</taxon>
        <taxon>Arthropoda</taxon>
        <taxon>Chelicerata</taxon>
        <taxon>Arachnida</taxon>
        <taxon>Acari</taxon>
        <taxon>Acariformes</taxon>
        <taxon>Sarcoptiformes</taxon>
        <taxon>Astigmata</taxon>
        <taxon>Psoroptidia</taxon>
        <taxon>Analgoidea</taxon>
        <taxon>Pyroglyphidae</taxon>
        <taxon>Dermatophagoidinae</taxon>
        <taxon>Dermatophagoides</taxon>
    </lineage>
</organism>
<evidence type="ECO:0000313" key="1">
    <source>
        <dbReference type="EMBL" id="KAH9493772.1"/>
    </source>
</evidence>
<accession>A0A922HM71</accession>
<proteinExistence type="predicted"/>
<gene>
    <name evidence="1" type="ORF">DERF_014501</name>
</gene>
<dbReference type="AlphaFoldDB" id="A0A922HM71"/>
<comment type="caution">
    <text evidence="1">The sequence shown here is derived from an EMBL/GenBank/DDBJ whole genome shotgun (WGS) entry which is preliminary data.</text>
</comment>
<reference evidence="1" key="1">
    <citation type="submission" date="2013-05" db="EMBL/GenBank/DDBJ databases">
        <authorList>
            <person name="Yim A.K.Y."/>
            <person name="Chan T.F."/>
            <person name="Ji K.M."/>
            <person name="Liu X.Y."/>
            <person name="Zhou J.W."/>
            <person name="Li R.Q."/>
            <person name="Yang K.Y."/>
            <person name="Li J."/>
            <person name="Li M."/>
            <person name="Law P.T.W."/>
            <person name="Wu Y.L."/>
            <person name="Cai Z.L."/>
            <person name="Qin H."/>
            <person name="Bao Y."/>
            <person name="Leung R.K.K."/>
            <person name="Ng P.K.S."/>
            <person name="Zou J."/>
            <person name="Zhong X.J."/>
            <person name="Ran P.X."/>
            <person name="Zhong N.S."/>
            <person name="Liu Z.G."/>
            <person name="Tsui S.K.W."/>
        </authorList>
    </citation>
    <scope>NUCLEOTIDE SEQUENCE</scope>
    <source>
        <strain evidence="1">Derf</strain>
        <tissue evidence="1">Whole organism</tissue>
    </source>
</reference>
<reference evidence="1" key="2">
    <citation type="journal article" date="2022" name="Res Sq">
        <title>Comparative Genomics Reveals Insights into the Divergent Evolution of Astigmatic Mites and Household Pest Adaptations.</title>
        <authorList>
            <person name="Xiong Q."/>
            <person name="Wan A.T.-Y."/>
            <person name="Liu X.-Y."/>
            <person name="Fung C.S.-H."/>
            <person name="Xiao X."/>
            <person name="Malainual N."/>
            <person name="Hou J."/>
            <person name="Wang L."/>
            <person name="Wang M."/>
            <person name="Yang K."/>
            <person name="Cui Y."/>
            <person name="Leung E."/>
            <person name="Nong W."/>
            <person name="Shin S.-K."/>
            <person name="Au S."/>
            <person name="Jeong K.Y."/>
            <person name="Chew F.T."/>
            <person name="Hui J."/>
            <person name="Leung T.F."/>
            <person name="Tungtrongchitr A."/>
            <person name="Zhong N."/>
            <person name="Liu Z."/>
            <person name="Tsui S."/>
        </authorList>
    </citation>
    <scope>NUCLEOTIDE SEQUENCE</scope>
    <source>
        <strain evidence="1">Derf</strain>
        <tissue evidence="1">Whole organism</tissue>
    </source>
</reference>
<dbReference type="EMBL" id="ASGP02000008">
    <property type="protein sequence ID" value="KAH9493772.1"/>
    <property type="molecule type" value="Genomic_DNA"/>
</dbReference>
<name>A0A922HM71_DERFA</name>
<sequence length="62" mass="7363">MLLHQPYFKYIERERKNINAHQFSGKKAKQFRNLTLKSNPSSSSPESLFTICNQQKMPMLIY</sequence>